<dbReference type="OrthoDB" id="416454at2759"/>
<feature type="domain" description="Reverse transcriptase" evidence="1">
    <location>
        <begin position="28"/>
        <end position="154"/>
    </location>
</feature>
<dbReference type="SUPFAM" id="SSF56672">
    <property type="entry name" value="DNA/RNA polymerases"/>
    <property type="match status" value="1"/>
</dbReference>
<evidence type="ECO:0000313" key="3">
    <source>
        <dbReference type="Proteomes" id="UP000230750"/>
    </source>
</evidence>
<proteinExistence type="predicted"/>
<sequence length="159" mass="17981">MVNNKLILIRNDNSNRGTLCTIGTNENSIDLPVAFDTVDHLQLLSTLSDLCVRSSALKWMTSYLSDRHQIVCLGKDSSDPQTLECGVAQGSVLGPVLFTVYTSSLGQLLRSQDMDYHFYADDSSLYLMFHPNDITITVHRLEKCITSVRQWMSQRLRCF</sequence>
<keyword evidence="2" id="KW-0548">Nucleotidyltransferase</keyword>
<evidence type="ECO:0000313" key="2">
    <source>
        <dbReference type="EMBL" id="PIK43924.1"/>
    </source>
</evidence>
<protein>
    <submittedName>
        <fullName evidence="2">Reverse transcriptase</fullName>
    </submittedName>
</protein>
<dbReference type="GO" id="GO:0003964">
    <property type="term" value="F:RNA-directed DNA polymerase activity"/>
    <property type="evidence" value="ECO:0007669"/>
    <property type="project" value="UniProtKB-KW"/>
</dbReference>
<dbReference type="Proteomes" id="UP000230750">
    <property type="component" value="Unassembled WGS sequence"/>
</dbReference>
<comment type="caution">
    <text evidence="2">The sequence shown here is derived from an EMBL/GenBank/DDBJ whole genome shotgun (WGS) entry which is preliminary data.</text>
</comment>
<dbReference type="PANTHER" id="PTHR33332">
    <property type="entry name" value="REVERSE TRANSCRIPTASE DOMAIN-CONTAINING PROTEIN"/>
    <property type="match status" value="1"/>
</dbReference>
<dbReference type="AlphaFoldDB" id="A0A2G8K7E2"/>
<keyword evidence="3" id="KW-1185">Reference proteome</keyword>
<organism evidence="2 3">
    <name type="scientific">Stichopus japonicus</name>
    <name type="common">Sea cucumber</name>
    <dbReference type="NCBI Taxonomy" id="307972"/>
    <lineage>
        <taxon>Eukaryota</taxon>
        <taxon>Metazoa</taxon>
        <taxon>Echinodermata</taxon>
        <taxon>Eleutherozoa</taxon>
        <taxon>Echinozoa</taxon>
        <taxon>Holothuroidea</taxon>
        <taxon>Aspidochirotacea</taxon>
        <taxon>Aspidochirotida</taxon>
        <taxon>Stichopodidae</taxon>
        <taxon>Apostichopus</taxon>
    </lineage>
</organism>
<dbReference type="Pfam" id="PF00078">
    <property type="entry name" value="RVT_1"/>
    <property type="match status" value="1"/>
</dbReference>
<accession>A0A2G8K7E2</accession>
<dbReference type="STRING" id="307972.A0A2G8K7E2"/>
<keyword evidence="2" id="KW-0695">RNA-directed DNA polymerase</keyword>
<keyword evidence="2" id="KW-0808">Transferase</keyword>
<gene>
    <name evidence="2" type="ORF">BSL78_19213</name>
</gene>
<dbReference type="InterPro" id="IPR000477">
    <property type="entry name" value="RT_dom"/>
</dbReference>
<name>A0A2G8K7E2_STIJA</name>
<reference evidence="2 3" key="1">
    <citation type="journal article" date="2017" name="PLoS Biol.">
        <title>The sea cucumber genome provides insights into morphological evolution and visceral regeneration.</title>
        <authorList>
            <person name="Zhang X."/>
            <person name="Sun L."/>
            <person name="Yuan J."/>
            <person name="Sun Y."/>
            <person name="Gao Y."/>
            <person name="Zhang L."/>
            <person name="Li S."/>
            <person name="Dai H."/>
            <person name="Hamel J.F."/>
            <person name="Liu C."/>
            <person name="Yu Y."/>
            <person name="Liu S."/>
            <person name="Lin W."/>
            <person name="Guo K."/>
            <person name="Jin S."/>
            <person name="Xu P."/>
            <person name="Storey K.B."/>
            <person name="Huan P."/>
            <person name="Zhang T."/>
            <person name="Zhou Y."/>
            <person name="Zhang J."/>
            <person name="Lin C."/>
            <person name="Li X."/>
            <person name="Xing L."/>
            <person name="Huo D."/>
            <person name="Sun M."/>
            <person name="Wang L."/>
            <person name="Mercier A."/>
            <person name="Li F."/>
            <person name="Yang H."/>
            <person name="Xiang J."/>
        </authorList>
    </citation>
    <scope>NUCLEOTIDE SEQUENCE [LARGE SCALE GENOMIC DNA]</scope>
    <source>
        <strain evidence="2">Shaxun</strain>
        <tissue evidence="2">Muscle</tissue>
    </source>
</reference>
<dbReference type="InterPro" id="IPR043502">
    <property type="entry name" value="DNA/RNA_pol_sf"/>
</dbReference>
<dbReference type="EMBL" id="MRZV01000814">
    <property type="protein sequence ID" value="PIK43924.1"/>
    <property type="molecule type" value="Genomic_DNA"/>
</dbReference>
<evidence type="ECO:0000259" key="1">
    <source>
        <dbReference type="Pfam" id="PF00078"/>
    </source>
</evidence>